<dbReference type="PROSITE" id="PS51175">
    <property type="entry name" value="CBM6"/>
    <property type="match status" value="1"/>
</dbReference>
<evidence type="ECO:0000313" key="6">
    <source>
        <dbReference type="EMBL" id="MFC7182648.1"/>
    </source>
</evidence>
<evidence type="ECO:0000256" key="3">
    <source>
        <dbReference type="SAM" id="SignalP"/>
    </source>
</evidence>
<keyword evidence="1 3" id="KW-0732">Signal</keyword>
<dbReference type="InterPro" id="IPR037398">
    <property type="entry name" value="Glyco_hydro_64_fam"/>
</dbReference>
<dbReference type="InterPro" id="IPR042517">
    <property type="entry name" value="Glyco_hydro_64_N_2"/>
</dbReference>
<dbReference type="InterPro" id="IPR006311">
    <property type="entry name" value="TAT_signal"/>
</dbReference>
<evidence type="ECO:0000313" key="7">
    <source>
        <dbReference type="Proteomes" id="UP001596435"/>
    </source>
</evidence>
<dbReference type="EMBL" id="JBHTAJ010000050">
    <property type="protein sequence ID" value="MFC7182648.1"/>
    <property type="molecule type" value="Genomic_DNA"/>
</dbReference>
<dbReference type="SUPFAM" id="SSF49785">
    <property type="entry name" value="Galactose-binding domain-like"/>
    <property type="match status" value="1"/>
</dbReference>
<evidence type="ECO:0000259" key="4">
    <source>
        <dbReference type="PROSITE" id="PS51175"/>
    </source>
</evidence>
<dbReference type="Pfam" id="PF03422">
    <property type="entry name" value="CBM_6"/>
    <property type="match status" value="1"/>
</dbReference>
<feature type="domain" description="GH64" evidence="5">
    <location>
        <begin position="41"/>
        <end position="404"/>
    </location>
</feature>
<feature type="domain" description="CBM6" evidence="4">
    <location>
        <begin position="436"/>
        <end position="566"/>
    </location>
</feature>
<evidence type="ECO:0000259" key="5">
    <source>
        <dbReference type="PROSITE" id="PS52006"/>
    </source>
</evidence>
<evidence type="ECO:0000256" key="2">
    <source>
        <dbReference type="SAM" id="MobiDB-lite"/>
    </source>
</evidence>
<dbReference type="PANTHER" id="PTHR38165">
    <property type="match status" value="1"/>
</dbReference>
<dbReference type="InterPro" id="IPR037176">
    <property type="entry name" value="Osmotin/thaumatin-like_sf"/>
</dbReference>
<dbReference type="InterPro" id="IPR032477">
    <property type="entry name" value="Glyco_hydro_64"/>
</dbReference>
<dbReference type="RefSeq" id="WP_345704314.1">
    <property type="nucleotide sequence ID" value="NZ_BAABKV010000001.1"/>
</dbReference>
<gene>
    <name evidence="6" type="ORF">ACFQMG_24160</name>
</gene>
<dbReference type="Gene3D" id="3.30.920.50">
    <property type="entry name" value="Beta-1,3-glucanase, C-terminal domain"/>
    <property type="match status" value="1"/>
</dbReference>
<dbReference type="InterPro" id="IPR005084">
    <property type="entry name" value="CBM6"/>
</dbReference>
<dbReference type="Gene3D" id="2.60.120.260">
    <property type="entry name" value="Galactose-binding domain-like"/>
    <property type="match status" value="1"/>
</dbReference>
<proteinExistence type="predicted"/>
<keyword evidence="7" id="KW-1185">Reference proteome</keyword>
<dbReference type="Gene3D" id="2.60.110.10">
    <property type="entry name" value="Thaumatin"/>
    <property type="match status" value="1"/>
</dbReference>
<reference evidence="7" key="1">
    <citation type="journal article" date="2019" name="Int. J. Syst. Evol. Microbiol.">
        <title>The Global Catalogue of Microorganisms (GCM) 10K type strain sequencing project: providing services to taxonomists for standard genome sequencing and annotation.</title>
        <authorList>
            <consortium name="The Broad Institute Genomics Platform"/>
            <consortium name="The Broad Institute Genome Sequencing Center for Infectious Disease"/>
            <person name="Wu L."/>
            <person name="Ma J."/>
        </authorList>
    </citation>
    <scope>NUCLEOTIDE SEQUENCE [LARGE SCALE GENOMIC DNA]</scope>
    <source>
        <strain evidence="7">CGMCC 1.12859</strain>
    </source>
</reference>
<name>A0ABW2G5X0_9ACTN</name>
<feature type="signal peptide" evidence="3">
    <location>
        <begin position="1"/>
        <end position="29"/>
    </location>
</feature>
<dbReference type="PANTHER" id="PTHR38165:SF1">
    <property type="entry name" value="GLUCANASE B"/>
    <property type="match status" value="1"/>
</dbReference>
<dbReference type="SMART" id="SM00606">
    <property type="entry name" value="CBD_IV"/>
    <property type="match status" value="1"/>
</dbReference>
<feature type="region of interest" description="Disordered" evidence="2">
    <location>
        <begin position="407"/>
        <end position="428"/>
    </location>
</feature>
<protein>
    <submittedName>
        <fullName evidence="6">Beta-1,3-glucanase family protein</fullName>
    </submittedName>
</protein>
<comment type="caution">
    <text evidence="6">The sequence shown here is derived from an EMBL/GenBank/DDBJ whole genome shotgun (WGS) entry which is preliminary data.</text>
</comment>
<evidence type="ECO:0000256" key="1">
    <source>
        <dbReference type="ARBA" id="ARBA00022729"/>
    </source>
</evidence>
<dbReference type="Pfam" id="PF16483">
    <property type="entry name" value="Glyco_hydro_64"/>
    <property type="match status" value="1"/>
</dbReference>
<dbReference type="PROSITE" id="PS51318">
    <property type="entry name" value="TAT"/>
    <property type="match status" value="1"/>
</dbReference>
<feature type="chain" id="PRO_5047265409" evidence="3">
    <location>
        <begin position="30"/>
        <end position="566"/>
    </location>
</feature>
<accession>A0ABW2G5X0</accession>
<sequence>MTARHQRPISRRKLLTASAGMALAVPAAAWWLQTSADASTATTLPLDLVNTTGNNTVYAYVLGRDPAAGGNWAFIQADGSSLYHPPSPANDQTPLGVDCAIALNASGAGARSVTLPHLDSGRIYFSVGAKLTFLLNRGGGLALPSVSNPSDPNTAVRHDFCEFTYNTDQLYANITFVDMVCLPISFQLQTGQGTQTVRGLPADGLAKVAAGLRAQSAADGSDWSRLIVSSGGSDLRVLSPNLAIRGNSALFAGYFDDYVNKVWDKYRGTDLRIDTQFTWGTAVGRVSGDQLNFPGVGSFGKPSTLSIFSCSDAPFTTGNDEMGNLSARLAAALNRTTLLDNPNQPTGENPAAFYTAARTNHYARILHTTTPDGLGYAFPYDDVHPAGVDFEGKVQSGTPSRFTITVGGTAGGGGNPTPTPTPTPTATSPGGVSAFGTIQAESFSAQSGTAVEACSDTGGGQDVGWLANGDWLKYSAVNFGSAGATRFSARVASGAAAGVSGLVEVRIGSPTATPLGSFALASTGGWQTWSTVPASLTKVTGTQDVYLTFTSGQPADFVNLNWFTFG</sequence>
<organism evidence="6 7">
    <name type="scientific">Kitasatospora paranensis</name>
    <dbReference type="NCBI Taxonomy" id="258053"/>
    <lineage>
        <taxon>Bacteria</taxon>
        <taxon>Bacillati</taxon>
        <taxon>Actinomycetota</taxon>
        <taxon>Actinomycetes</taxon>
        <taxon>Kitasatosporales</taxon>
        <taxon>Streptomycetaceae</taxon>
        <taxon>Kitasatospora</taxon>
    </lineage>
</organism>
<dbReference type="Proteomes" id="UP001596435">
    <property type="component" value="Unassembled WGS sequence"/>
</dbReference>
<dbReference type="InterPro" id="IPR006584">
    <property type="entry name" value="Cellulose-bd_IV"/>
</dbReference>
<dbReference type="InterPro" id="IPR008979">
    <property type="entry name" value="Galactose-bd-like_sf"/>
</dbReference>
<dbReference type="CDD" id="cd04084">
    <property type="entry name" value="CBM6_xylanase-like"/>
    <property type="match status" value="1"/>
</dbReference>
<dbReference type="PROSITE" id="PS52006">
    <property type="entry name" value="GH64"/>
    <property type="match status" value="1"/>
</dbReference>